<dbReference type="GO" id="GO:0006325">
    <property type="term" value="P:chromatin organization"/>
    <property type="evidence" value="ECO:0007669"/>
    <property type="project" value="UniProtKB-KW"/>
</dbReference>
<evidence type="ECO:0000256" key="18">
    <source>
        <dbReference type="SAM" id="MobiDB-lite"/>
    </source>
</evidence>
<comment type="caution">
    <text evidence="22">The sequence shown here is derived from an EMBL/GenBank/DDBJ whole genome shotgun (WGS) entry which is preliminary data.</text>
</comment>
<feature type="coiled-coil region" evidence="17">
    <location>
        <begin position="1935"/>
        <end position="1997"/>
    </location>
</feature>
<keyword evidence="9 16" id="KW-0227">DNA damage</keyword>
<dbReference type="InterPro" id="IPR044107">
    <property type="entry name" value="PIKKc_ATM"/>
</dbReference>
<proteinExistence type="inferred from homology"/>
<dbReference type="PROSITE" id="PS00916">
    <property type="entry name" value="PI3_4_KINASE_2"/>
    <property type="match status" value="1"/>
</dbReference>
<keyword evidence="17" id="KW-0175">Coiled coil</keyword>
<dbReference type="PANTHER" id="PTHR37079">
    <property type="entry name" value="SERINE/THREONINE-PROTEIN KINASE ATM"/>
    <property type="match status" value="1"/>
</dbReference>
<dbReference type="SMART" id="SM01343">
    <property type="entry name" value="FATC"/>
    <property type="match status" value="1"/>
</dbReference>
<name>A0A642UVQ1_DIURU</name>
<keyword evidence="6 16" id="KW-0723">Serine/threonine-protein kinase</keyword>
<dbReference type="SMART" id="SM01342">
    <property type="entry name" value="TAN"/>
    <property type="match status" value="1"/>
</dbReference>
<keyword evidence="23" id="KW-1185">Reference proteome</keyword>
<evidence type="ECO:0000256" key="16">
    <source>
        <dbReference type="RuleBase" id="RU365027"/>
    </source>
</evidence>
<keyword evidence="12 16" id="KW-0779">Telomere</keyword>
<dbReference type="SMART" id="SM00146">
    <property type="entry name" value="PI3Kc"/>
    <property type="match status" value="1"/>
</dbReference>
<comment type="similarity">
    <text evidence="3 16">Belongs to the PI3/PI4-kinase family. ATM subfamily.</text>
</comment>
<keyword evidence="16" id="KW-0156">Chromatin regulator</keyword>
<dbReference type="GO" id="GO:0006281">
    <property type="term" value="P:DNA repair"/>
    <property type="evidence" value="ECO:0007669"/>
    <property type="project" value="InterPro"/>
</dbReference>
<keyword evidence="11 16" id="KW-0067">ATP-binding</keyword>
<evidence type="ECO:0000256" key="11">
    <source>
        <dbReference type="ARBA" id="ARBA00022840"/>
    </source>
</evidence>
<evidence type="ECO:0000256" key="10">
    <source>
        <dbReference type="ARBA" id="ARBA00022777"/>
    </source>
</evidence>
<dbReference type="InterPro" id="IPR038980">
    <property type="entry name" value="ATM_plant"/>
</dbReference>
<evidence type="ECO:0000313" key="23">
    <source>
        <dbReference type="Proteomes" id="UP000449547"/>
    </source>
</evidence>
<evidence type="ECO:0000256" key="1">
    <source>
        <dbReference type="ARBA" id="ARBA00004123"/>
    </source>
</evidence>
<dbReference type="Pfam" id="PF11640">
    <property type="entry name" value="TAN"/>
    <property type="match status" value="1"/>
</dbReference>
<evidence type="ECO:0000256" key="13">
    <source>
        <dbReference type="ARBA" id="ARBA00023242"/>
    </source>
</evidence>
<dbReference type="Gene3D" id="1.10.1070.11">
    <property type="entry name" value="Phosphatidylinositol 3-/4-kinase, catalytic domain"/>
    <property type="match status" value="1"/>
</dbReference>
<comment type="subcellular location">
    <subcellularLocation>
        <location evidence="2 16">Chromosome</location>
        <location evidence="2 16">Telomere</location>
    </subcellularLocation>
    <subcellularLocation>
        <location evidence="1 16">Nucleus</location>
    </subcellularLocation>
</comment>
<dbReference type="InterPro" id="IPR018936">
    <property type="entry name" value="PI3/4_kinase_CS"/>
</dbReference>
<dbReference type="InterPro" id="IPR014009">
    <property type="entry name" value="PIK_FAT"/>
</dbReference>
<dbReference type="PANTHER" id="PTHR37079:SF4">
    <property type="entry name" value="SERINE_THREONINE-PROTEIN KINASE ATM"/>
    <property type="match status" value="1"/>
</dbReference>
<dbReference type="PROSITE" id="PS51190">
    <property type="entry name" value="FATC"/>
    <property type="match status" value="1"/>
</dbReference>
<evidence type="ECO:0000256" key="5">
    <source>
        <dbReference type="ARBA" id="ARBA00014619"/>
    </source>
</evidence>
<evidence type="ECO:0000256" key="14">
    <source>
        <dbReference type="ARBA" id="ARBA00047899"/>
    </source>
</evidence>
<dbReference type="PROSITE" id="PS50290">
    <property type="entry name" value="PI3_4_KINASE_3"/>
    <property type="match status" value="1"/>
</dbReference>
<evidence type="ECO:0000313" key="22">
    <source>
        <dbReference type="EMBL" id="KAA8906606.1"/>
    </source>
</evidence>
<dbReference type="GO" id="GO:0035556">
    <property type="term" value="P:intracellular signal transduction"/>
    <property type="evidence" value="ECO:0007669"/>
    <property type="project" value="UniProtKB-ARBA"/>
</dbReference>
<evidence type="ECO:0000256" key="8">
    <source>
        <dbReference type="ARBA" id="ARBA00022741"/>
    </source>
</evidence>
<organism evidence="22 23">
    <name type="scientific">Diutina rugosa</name>
    <name type="common">Yeast</name>
    <name type="synonym">Candida rugosa</name>
    <dbReference type="NCBI Taxonomy" id="5481"/>
    <lineage>
        <taxon>Eukaryota</taxon>
        <taxon>Fungi</taxon>
        <taxon>Dikarya</taxon>
        <taxon>Ascomycota</taxon>
        <taxon>Saccharomycotina</taxon>
        <taxon>Pichiomycetes</taxon>
        <taxon>Debaryomycetaceae</taxon>
        <taxon>Diutina</taxon>
    </lineage>
</organism>
<dbReference type="PROSITE" id="PS00915">
    <property type="entry name" value="PI3_4_KINASE_1"/>
    <property type="match status" value="1"/>
</dbReference>
<comment type="function">
    <text evidence="16">Serine/threonine protein kinase which activates checkpoint signaling upon genotoxic stresses such as ionizing radiation (IR), ultraviolet light (UV), or DNA replication stalling, thereby acting as a DNA damage sensor. Recognizes the substrate consensus sequence [ST]-Q. Phosphorylates histone H2A to form H2AS128ph (gamma-H2A) at sites of DNA damage, involved in the regulation of DNA damage response mechanism. Required for the control of telomere length and genome stability.</text>
</comment>
<dbReference type="InterPro" id="IPR003152">
    <property type="entry name" value="FATC_dom"/>
</dbReference>
<evidence type="ECO:0000256" key="6">
    <source>
        <dbReference type="ARBA" id="ARBA00022527"/>
    </source>
</evidence>
<dbReference type="InterPro" id="IPR036940">
    <property type="entry name" value="PI3/4_kinase_cat_sf"/>
</dbReference>
<dbReference type="RefSeq" id="XP_034014247.1">
    <property type="nucleotide sequence ID" value="XM_034153513.1"/>
</dbReference>
<keyword evidence="7 16" id="KW-0808">Transferase</keyword>
<comment type="catalytic activity">
    <reaction evidence="15">
        <text>L-seryl-[protein] + ATP = O-phospho-L-seryl-[protein] + ADP + H(+)</text>
        <dbReference type="Rhea" id="RHEA:17989"/>
        <dbReference type="Rhea" id="RHEA-COMP:9863"/>
        <dbReference type="Rhea" id="RHEA-COMP:11604"/>
        <dbReference type="ChEBI" id="CHEBI:15378"/>
        <dbReference type="ChEBI" id="CHEBI:29999"/>
        <dbReference type="ChEBI" id="CHEBI:30616"/>
        <dbReference type="ChEBI" id="CHEBI:83421"/>
        <dbReference type="ChEBI" id="CHEBI:456216"/>
        <dbReference type="EC" id="2.7.11.1"/>
    </reaction>
</comment>
<dbReference type="OrthoDB" id="381190at2759"/>
<gene>
    <name evidence="22" type="ORF">DIURU_001015</name>
</gene>
<dbReference type="VEuPathDB" id="FungiDB:DIURU_001015"/>
<dbReference type="InterPro" id="IPR000403">
    <property type="entry name" value="PI3/4_kinase_cat_dom"/>
</dbReference>
<dbReference type="GO" id="GO:0004674">
    <property type="term" value="F:protein serine/threonine kinase activity"/>
    <property type="evidence" value="ECO:0007669"/>
    <property type="project" value="UniProtKB-KW"/>
</dbReference>
<dbReference type="Gene3D" id="3.30.1010.10">
    <property type="entry name" value="Phosphatidylinositol 3-kinase Catalytic Subunit, Chain A, domain 4"/>
    <property type="match status" value="1"/>
</dbReference>
<dbReference type="GO" id="GO:0005634">
    <property type="term" value="C:nucleus"/>
    <property type="evidence" value="ECO:0007669"/>
    <property type="project" value="UniProtKB-SubCell"/>
</dbReference>
<evidence type="ECO:0000256" key="15">
    <source>
        <dbReference type="ARBA" id="ARBA00048679"/>
    </source>
</evidence>
<evidence type="ECO:0000256" key="4">
    <source>
        <dbReference type="ARBA" id="ARBA00012513"/>
    </source>
</evidence>
<dbReference type="GeneID" id="54779668"/>
<evidence type="ECO:0000259" key="21">
    <source>
        <dbReference type="PROSITE" id="PS51190"/>
    </source>
</evidence>
<evidence type="ECO:0000256" key="12">
    <source>
        <dbReference type="ARBA" id="ARBA00022895"/>
    </source>
</evidence>
<dbReference type="Pfam" id="PF02260">
    <property type="entry name" value="FATC"/>
    <property type="match status" value="1"/>
</dbReference>
<evidence type="ECO:0000259" key="19">
    <source>
        <dbReference type="PROSITE" id="PS50290"/>
    </source>
</evidence>
<feature type="region of interest" description="Disordered" evidence="18">
    <location>
        <begin position="355"/>
        <end position="375"/>
    </location>
</feature>
<evidence type="ECO:0000256" key="7">
    <source>
        <dbReference type="ARBA" id="ARBA00022679"/>
    </source>
</evidence>
<evidence type="ECO:0000256" key="17">
    <source>
        <dbReference type="SAM" id="Coils"/>
    </source>
</evidence>
<evidence type="ECO:0000256" key="2">
    <source>
        <dbReference type="ARBA" id="ARBA00004574"/>
    </source>
</evidence>
<dbReference type="PROSITE" id="PS51189">
    <property type="entry name" value="FAT"/>
    <property type="match status" value="1"/>
</dbReference>
<keyword evidence="16" id="KW-0158">Chromosome</keyword>
<dbReference type="Proteomes" id="UP000449547">
    <property type="component" value="Unassembled WGS sequence"/>
</dbReference>
<evidence type="ECO:0000256" key="9">
    <source>
        <dbReference type="ARBA" id="ARBA00022763"/>
    </source>
</evidence>
<protein>
    <recommendedName>
        <fullName evidence="5 16">Serine/threonine-protein kinase Tel1</fullName>
        <ecNumber evidence="4 16">2.7.11.1</ecNumber>
    </recommendedName>
</protein>
<feature type="domain" description="FATC" evidence="21">
    <location>
        <begin position="2521"/>
        <end position="2553"/>
    </location>
</feature>
<dbReference type="EC" id="2.7.11.1" evidence="4 16"/>
<feature type="domain" description="FAT" evidence="20">
    <location>
        <begin position="1602"/>
        <end position="2108"/>
    </location>
</feature>
<keyword evidence="10 16" id="KW-0418">Kinase</keyword>
<dbReference type="InterPro" id="IPR011009">
    <property type="entry name" value="Kinase-like_dom_sf"/>
</dbReference>
<evidence type="ECO:0000256" key="3">
    <source>
        <dbReference type="ARBA" id="ARBA00010769"/>
    </source>
</evidence>
<dbReference type="Pfam" id="PF00454">
    <property type="entry name" value="PI3_PI4_kinase"/>
    <property type="match status" value="1"/>
</dbReference>
<keyword evidence="13 16" id="KW-0539">Nucleus</keyword>
<dbReference type="EMBL" id="SWFT01000033">
    <property type="protein sequence ID" value="KAA8906606.1"/>
    <property type="molecule type" value="Genomic_DNA"/>
</dbReference>
<dbReference type="GO" id="GO:0000781">
    <property type="term" value="C:chromosome, telomeric region"/>
    <property type="evidence" value="ECO:0007669"/>
    <property type="project" value="UniProtKB-SubCell"/>
</dbReference>
<dbReference type="InterPro" id="IPR021668">
    <property type="entry name" value="TAN"/>
</dbReference>
<comment type="catalytic activity">
    <reaction evidence="14 16">
        <text>L-threonyl-[protein] + ATP = O-phospho-L-threonyl-[protein] + ADP + H(+)</text>
        <dbReference type="Rhea" id="RHEA:46608"/>
        <dbReference type="Rhea" id="RHEA-COMP:11060"/>
        <dbReference type="Rhea" id="RHEA-COMP:11605"/>
        <dbReference type="ChEBI" id="CHEBI:15378"/>
        <dbReference type="ChEBI" id="CHEBI:30013"/>
        <dbReference type="ChEBI" id="CHEBI:30616"/>
        <dbReference type="ChEBI" id="CHEBI:61977"/>
        <dbReference type="ChEBI" id="CHEBI:456216"/>
        <dbReference type="EC" id="2.7.11.1"/>
    </reaction>
</comment>
<accession>A0A642UVQ1</accession>
<reference evidence="22 23" key="1">
    <citation type="submission" date="2019-07" db="EMBL/GenBank/DDBJ databases">
        <title>Genome assembly of two rare yeast pathogens: Diutina rugosa and Trichomonascus ciferrii.</title>
        <authorList>
            <person name="Mixao V."/>
            <person name="Saus E."/>
            <person name="Hansen A."/>
            <person name="Lass-Flor C."/>
            <person name="Gabaldon T."/>
        </authorList>
    </citation>
    <scope>NUCLEOTIDE SEQUENCE [LARGE SCALE GENOMIC DNA]</scope>
    <source>
        <strain evidence="22 23">CBS 613</strain>
    </source>
</reference>
<sequence>MDVSAIAPRLTSKRVKERTDALDDIDAVVSQRPLIDGKSYRVLLQALAQFVAVEAANYAKAQDNSAVEARLVRGVTLVRELVVKSINNRVNIKLKGYLSVVDMAISAYECHHVLSPCFEDLLLIIDAVVSLTYVRDHMTAADWTRVIRFLATAPNATKSSKIYQKQLTHTLAAVAHMMACPVSTAYLQVYNHYLQIEPLIAADANPRARVNQLRLINKLAPMVVGINTEYVARLVGYGFKMLTEPLSPMESMHTQVVCFLNSPTTIDYAPISLSSNAMPQMEQVIVNLLRSVEIMAQWRWRSHHEHGSEPYRYMQGLSQLVTVYFNVKHQQQKQQSFDGDSLGFGTGLLAAAASPTSAASGGGGSEVASKRARKEPLERKLAQASTAVGFCFSLMDFDNHVALQLLAFISINDVVSGYLTEPDLTYWALQVMAHQLKRPESSKPSVALFRQILPYIKSPVPVGPMACQVFGLAVMKGIESSPNALEVTALSHQLNSIIQFADTNGPSVMSAAALEFWGFLSEAAAALSVKLSSQMPQRVSRWFAVRWSAYIGSATADDVASIWGSLEGFIGSSVRLGRTWKQLPDKDKDEYAEFWKSYNDVEEIAARHYHSASLQWRSPVVSGQIVAPEVMDMLYVVGGQPGVAFAAGLIELQLGKSSNLVVDDAKSVMTVLNRVSPLLSESVLREVGLLMKFDPLAVVQSSTSRRPEAEAVFDSYMDTVGDNQETAEVPTWTEATLRSDSNTLVSAIRFIARTRPLELVPALNDIDTSVVLWALPTILENLNSENLAEFIDYFGTNVLASVDYRCAEVVVISAVKLVEMSAASDELNKRHKDISRWLLDLTKASLVVTEPSLNVVITWLSAGADRDSEKVKMLATLLSSAPISTKYATASATAQLIRKLPPAAQKGIITAATIVISTDSDTEAITTLIYRGMLASGSYVAMYSALFAIMEAAVSENQRMVEYAPSALAKISQHYHHQSLAELFHSVSYDLLAWKWTTEGELKHFPFDIFDIDLGEASYLALSREMTSVVLALPRQGDTSKTELAPEAMEVLEDIAGVKQATVNAVVEASLPESIALAYTKKAKGAIFRTLKSVLQFDRDTMFESSMVIMLAILRRLDVSQEDELNDAFGIDHLPLLHDSATIIDDPSALRIVPRTAKGILDEITQKWTPPHAEYGTQPGFKRHKWVYFWLRHLCADAVAATMPDQRSLAWRRVKVTLALCHQGISRHSATIVTEAASQMIAYPEVIQDVYTVLEFIDLCQVSDVAVLLSLVRSLLTASPAPPAAIITEVNHMVERTQLSVEPLFAAASSWLRSRHSTLTEAKVEDYLADKPLEDGVAIIAHIWTPPPPTAPKREVVRNITAMANWPPQLETWRQQYSARYYLQGHSPPPPRSTDADIVDYMSLNHVLSLLVAPPSRKFYSFRQWGFVEAAFAVLMKEYADHGYPGVLPNFATTSNSSFGRYVQEMTMSAYEMVMPQVPAVVPVDDIDFEQDWIAPWMLAMLADLSHTTVVARILSPLVASLPQLARRGLVATVGYYLWQRGRAAINAVVGVLTTLTDDGSPLSMEDKQVVVEVALGIRAAAKREGKSSAFAAVWQQLNLAKIVDYAIAVGQPRTAMMVAEDAADTTPDWSVFSRIYPQIDDDLIEGLPQPPTLSAILSSIVRDHNSSRRGQWLTANADALEFCGHRSLPQDSDDDYQCWRLNQWDLPPPACPTTENGVIYSVLKHVHDSQTFDVGTALKWAARVSPECMAAVEAVNVIVNEEEPPKEVGSELAIQARQVGYQLKQNLEGVILESVRLAQVATSQKSKIQATFIIDEQCREVPGLDRVAQYHDAHLVWDQGMASAAISLLEGVGLVSINVGAHAQGLNVHGSLIAAHLVEWKASSRQAHPRKLMEGLVVPQVAELAQVSDPGAWTVDMARAYRMFGAFCEVQAKSASLSEEISVAERRLKHALSELVTWKKHRQQLEGQRKPDAKRLAEARRQFDRAKHQANQFQSVVETAVFAQRQFAATAVECFMAKTSLDADDETTDRFFAGWLQASDDHDLQFRIADKVAAIPAHHLVSWTNQLVSRLDGGNSSFQRVLSSVLIQLVSRHPLHSVYQLISLLFGNPNEAKVKAGYELWKRIIANDDGNHHLLKMIYKFCKQVVVVAMKKPRKTIDLASDTDVSGWVSGELPPVPPPTMSLPVRPDEDYSEVPTMASALPKVEVAPSGLSKPKIITFVLSDGTHHKLLAKHGNDDLRQDQIMEQVFEKVNQMLTRDSQARKRNLRVRTYTVVPLGPQSGMIEFVPRGAGLIDIVRPYHRNQDSMTADEARSRMKEMQKGDRASRIAEYREICKHIKPVMRHWFRDTFVSPQAWYDSRVNWTRGVASSSMIGHILGLGDRHCNNVMIDTGSGDPIHIDLGVAFDQGKRLTVPETVPFRLTRDIVDGFGPSGVNGMFTKGCEYTLTVLRANRSHILAILDVLRWDPLYSWSVSAAKLARLQSDGKASGVVTEPKALLEDDGSEAAKAIVTVSDKLRGIPGNLSVEANVRELIHEATSDENLALIYQGWSPFF</sequence>
<keyword evidence="8 16" id="KW-0547">Nucleotide-binding</keyword>
<feature type="domain" description="PI3K/PI4K catalytic" evidence="19">
    <location>
        <begin position="2202"/>
        <end position="2517"/>
    </location>
</feature>
<evidence type="ECO:0000259" key="20">
    <source>
        <dbReference type="PROSITE" id="PS51189"/>
    </source>
</evidence>
<dbReference type="GO" id="GO:0005524">
    <property type="term" value="F:ATP binding"/>
    <property type="evidence" value="ECO:0007669"/>
    <property type="project" value="UniProtKB-KW"/>
</dbReference>
<dbReference type="CDD" id="cd05171">
    <property type="entry name" value="PIKKc_ATM"/>
    <property type="match status" value="1"/>
</dbReference>
<dbReference type="SUPFAM" id="SSF56112">
    <property type="entry name" value="Protein kinase-like (PK-like)"/>
    <property type="match status" value="1"/>
</dbReference>